<feature type="compositionally biased region" description="Low complexity" evidence="1">
    <location>
        <begin position="100"/>
        <end position="112"/>
    </location>
</feature>
<organism evidence="2 3">
    <name type="scientific">Cystoisospora suis</name>
    <dbReference type="NCBI Taxonomy" id="483139"/>
    <lineage>
        <taxon>Eukaryota</taxon>
        <taxon>Sar</taxon>
        <taxon>Alveolata</taxon>
        <taxon>Apicomplexa</taxon>
        <taxon>Conoidasida</taxon>
        <taxon>Coccidia</taxon>
        <taxon>Eucoccidiorida</taxon>
        <taxon>Eimeriorina</taxon>
        <taxon>Sarcocystidae</taxon>
        <taxon>Cystoisospora</taxon>
    </lineage>
</organism>
<comment type="caution">
    <text evidence="2">The sequence shown here is derived from an EMBL/GenBank/DDBJ whole genome shotgun (WGS) entry which is preliminary data.</text>
</comment>
<reference evidence="2 3" key="1">
    <citation type="journal article" date="2017" name="Int. J. Parasitol.">
        <title>The genome of the protozoan parasite Cystoisospora suis and a reverse vaccinology approach to identify vaccine candidates.</title>
        <authorList>
            <person name="Palmieri N."/>
            <person name="Shrestha A."/>
            <person name="Ruttkowski B."/>
            <person name="Beck T."/>
            <person name="Vogl C."/>
            <person name="Tomley F."/>
            <person name="Blake D.P."/>
            <person name="Joachim A."/>
        </authorList>
    </citation>
    <scope>NUCLEOTIDE SEQUENCE [LARGE SCALE GENOMIC DNA]</scope>
    <source>
        <strain evidence="2 3">Wien I</strain>
    </source>
</reference>
<feature type="non-terminal residue" evidence="2">
    <location>
        <position position="125"/>
    </location>
</feature>
<name>A0A2C6KQ76_9APIC</name>
<evidence type="ECO:0000313" key="3">
    <source>
        <dbReference type="Proteomes" id="UP000221165"/>
    </source>
</evidence>
<evidence type="ECO:0000313" key="2">
    <source>
        <dbReference type="EMBL" id="PHJ18624.1"/>
    </source>
</evidence>
<dbReference type="EMBL" id="MIGC01004005">
    <property type="protein sequence ID" value="PHJ18624.1"/>
    <property type="molecule type" value="Genomic_DNA"/>
</dbReference>
<keyword evidence="3" id="KW-1185">Reference proteome</keyword>
<dbReference type="RefSeq" id="XP_067920330.1">
    <property type="nucleotide sequence ID" value="XM_068067694.1"/>
</dbReference>
<dbReference type="AlphaFoldDB" id="A0A2C6KQ76"/>
<sequence>MLTITKRTAPPSPPSCLLYQSLSFSSSSFLSSSVYYAVSTRSLSSSPFSLQITRCHSPSSSSFSSLNSPPLMREKCWRFPRSHSCKMQQPSSFSLLRSSFSLSSPSSSSFVSHPRESTFSFSFSS</sequence>
<gene>
    <name evidence="2" type="ORF">CSUI_007549</name>
</gene>
<feature type="region of interest" description="Disordered" evidence="1">
    <location>
        <begin position="100"/>
        <end position="125"/>
    </location>
</feature>
<dbReference type="Proteomes" id="UP000221165">
    <property type="component" value="Unassembled WGS sequence"/>
</dbReference>
<evidence type="ECO:0000256" key="1">
    <source>
        <dbReference type="SAM" id="MobiDB-lite"/>
    </source>
</evidence>
<protein>
    <submittedName>
        <fullName evidence="2">Uncharacterized protein</fullName>
    </submittedName>
</protein>
<dbReference type="VEuPathDB" id="ToxoDB:CSUI_007549"/>
<proteinExistence type="predicted"/>
<dbReference type="GeneID" id="94430905"/>
<accession>A0A2C6KQ76</accession>